<evidence type="ECO:0000313" key="3">
    <source>
        <dbReference type="RefSeq" id="XP_011102248.1"/>
    </source>
</evidence>
<evidence type="ECO:0000259" key="1">
    <source>
        <dbReference type="PROSITE" id="PS50878"/>
    </source>
</evidence>
<dbReference type="InterPro" id="IPR036691">
    <property type="entry name" value="Endo/exonu/phosph_ase_sf"/>
</dbReference>
<reference evidence="3" key="1">
    <citation type="submission" date="2025-08" db="UniProtKB">
        <authorList>
            <consortium name="RefSeq"/>
        </authorList>
    </citation>
    <scope>IDENTIFICATION</scope>
</reference>
<dbReference type="CDD" id="cd01650">
    <property type="entry name" value="RT_nLTR_like"/>
    <property type="match status" value="1"/>
</dbReference>
<protein>
    <submittedName>
        <fullName evidence="3">Uncharacterized protein LOC105180271</fullName>
    </submittedName>
</protein>
<dbReference type="InParanoid" id="A0A6I9V369"/>
<dbReference type="Proteomes" id="UP000504604">
    <property type="component" value="Unplaced"/>
</dbReference>
<dbReference type="Gene3D" id="3.60.10.10">
    <property type="entry name" value="Endonuclease/exonuclease/phosphatase"/>
    <property type="match status" value="1"/>
</dbReference>
<dbReference type="Pfam" id="PF13966">
    <property type="entry name" value="zf-RVT"/>
    <property type="match status" value="1"/>
</dbReference>
<dbReference type="InterPro" id="IPR026960">
    <property type="entry name" value="RVT-Znf"/>
</dbReference>
<dbReference type="PANTHER" id="PTHR33116:SF80">
    <property type="entry name" value="REVERSE TRANSCRIPTASE ZINC-BINDING DOMAIN-CONTAINING PROTEIN"/>
    <property type="match status" value="1"/>
</dbReference>
<dbReference type="SUPFAM" id="SSF56672">
    <property type="entry name" value="DNA/RNA polymerases"/>
    <property type="match status" value="1"/>
</dbReference>
<sequence length="1096" mass="125550">MKIGFWNVRGFNRPLKHNGVAHLIKHNRLCLLGILETKLAASKIQALLSRSFPGWCQANNFDTIAGGRILVIWNPAVIDLQPEDFSPQVIHCRATNKSSQLSFYISFCYGLYSVVNRRSMWEKLTDLGKMISIPWLIMGDFNCVKSPEEKQLGVTPTWYELKDFVDCCAALGVLDVPTTGCYYTWYSNNESNPVWCKLDRVLHNNEWLEAGLHCGAHFNPSGCLSDHSPGIVTIFDHTPTKPKPFRFFNMWAEYPEFLSTVEQRWNLHVEGTPQFILCKRLKALKAELKAFNMQHYIHISTRAKEADLALQDAQNQLENNPKNVRLRESLGDLKRKAVFLAEAERNFFYQKAKIHYLKEGDRNTKFFHDMVKRNAARNSITAVTRADGTIITSADAIAQEFVDYYTTLLGTESHTIPVDDGVFDYGPKLSSELTDELYREVTAMEVKDAIFNINDNKAPGPDGYSSCFFKKAWNVVADQVCRAVLNFFRNGRMLRQLNHTVIALVPKSEHSSSVADYRPISCCNVIYKAITKIISDRLAPALEHLIDHCQSAFIGGRNITDNIFLAQEMAYDSVSWTFLSRVLHGYGFPPLFIAWIMECVCTSSFSVSLNGPLHGFFPGKKGLRQGDPMSPALFLLGMEYLSRMIKRKTCNSDFNYHPKCEKLKITHLLFADDLMLFFRGDLPSIHILMECLNVFRDASGLSVKTSKSCIFTAGIRNEELDEILARTAFVRGEMPIRYLGIPLAAQRLSVNNYSPLVDQIAKCISKWKSKLLSYAGRLELVRSVIQGVECFWLQVFPLPAVVIEKIHRLCRNFLWNSRRAPVAWEEICHPKEEGGLGIQHIQSWNVALLARVLWNIHRKADTLWVQWVNGVYLRDASIWDWQPKKGDSPLLQRLAEIRDRMITEFGSSEAAIEQMTRWSTLRGLQTSKAYEYFRPKLARQPWKAAILKAFIPPKYSFIMWLGLRNRLATRDRLEFLHEEDLCSLCINTKESAKHLFFECPFSNYVWSHIRVWLGINRRMSTLHSAVKWLKKEKTGSSVHNKARHLALSCTVYTLWRHRNEFIFEGAVPNPEGLIISVKITVYRLLLSLFPHGLIAL</sequence>
<accession>A0A6I9V369</accession>
<dbReference type="KEGG" id="sind:105180271"/>
<evidence type="ECO:0000313" key="2">
    <source>
        <dbReference type="Proteomes" id="UP000504604"/>
    </source>
</evidence>
<keyword evidence="2" id="KW-1185">Reference proteome</keyword>
<dbReference type="InterPro" id="IPR043502">
    <property type="entry name" value="DNA/RNA_pol_sf"/>
</dbReference>
<dbReference type="GeneID" id="105180271"/>
<dbReference type="PROSITE" id="PS50878">
    <property type="entry name" value="RT_POL"/>
    <property type="match status" value="1"/>
</dbReference>
<feature type="domain" description="Reverse transcriptase" evidence="1">
    <location>
        <begin position="486"/>
        <end position="743"/>
    </location>
</feature>
<dbReference type="InterPro" id="IPR005135">
    <property type="entry name" value="Endo/exonuclease/phosphatase"/>
</dbReference>
<proteinExistence type="predicted"/>
<dbReference type="GO" id="GO:0003824">
    <property type="term" value="F:catalytic activity"/>
    <property type="evidence" value="ECO:0007669"/>
    <property type="project" value="InterPro"/>
</dbReference>
<organism evidence="2 3">
    <name type="scientific">Sesamum indicum</name>
    <name type="common">Oriental sesame</name>
    <name type="synonym">Sesamum orientale</name>
    <dbReference type="NCBI Taxonomy" id="4182"/>
    <lineage>
        <taxon>Eukaryota</taxon>
        <taxon>Viridiplantae</taxon>
        <taxon>Streptophyta</taxon>
        <taxon>Embryophyta</taxon>
        <taxon>Tracheophyta</taxon>
        <taxon>Spermatophyta</taxon>
        <taxon>Magnoliopsida</taxon>
        <taxon>eudicotyledons</taxon>
        <taxon>Gunneridae</taxon>
        <taxon>Pentapetalae</taxon>
        <taxon>asterids</taxon>
        <taxon>lamiids</taxon>
        <taxon>Lamiales</taxon>
        <taxon>Pedaliaceae</taxon>
        <taxon>Sesamum</taxon>
    </lineage>
</organism>
<dbReference type="PANTHER" id="PTHR33116">
    <property type="entry name" value="REVERSE TRANSCRIPTASE ZINC-BINDING DOMAIN-CONTAINING PROTEIN-RELATED-RELATED"/>
    <property type="match status" value="1"/>
</dbReference>
<dbReference type="Pfam" id="PF03372">
    <property type="entry name" value="Exo_endo_phos"/>
    <property type="match status" value="1"/>
</dbReference>
<dbReference type="AlphaFoldDB" id="A0A6I9V369"/>
<gene>
    <name evidence="3" type="primary">LOC105180271</name>
</gene>
<dbReference type="RefSeq" id="XP_011102248.1">
    <property type="nucleotide sequence ID" value="XM_011103946.1"/>
</dbReference>
<dbReference type="Pfam" id="PF00078">
    <property type="entry name" value="RVT_1"/>
    <property type="match status" value="1"/>
</dbReference>
<dbReference type="SUPFAM" id="SSF56219">
    <property type="entry name" value="DNase I-like"/>
    <property type="match status" value="1"/>
</dbReference>
<name>A0A6I9V369_SESIN</name>
<dbReference type="OrthoDB" id="1747049at2759"/>
<dbReference type="InterPro" id="IPR000477">
    <property type="entry name" value="RT_dom"/>
</dbReference>